<evidence type="ECO:0008006" key="7">
    <source>
        <dbReference type="Google" id="ProtNLM"/>
    </source>
</evidence>
<feature type="region of interest" description="Disordered" evidence="1">
    <location>
        <begin position="623"/>
        <end position="669"/>
    </location>
</feature>
<dbReference type="InterPro" id="IPR048535">
    <property type="entry name" value="RRN6_beta-prop"/>
</dbReference>
<dbReference type="GO" id="GO:0001179">
    <property type="term" value="F:RNA polymerase I general transcription initiation factor binding"/>
    <property type="evidence" value="ECO:0007669"/>
    <property type="project" value="TreeGrafter"/>
</dbReference>
<dbReference type="GO" id="GO:0001163">
    <property type="term" value="F:RNA polymerase I transcription regulatory region sequence-specific DNA binding"/>
    <property type="evidence" value="ECO:0007669"/>
    <property type="project" value="TreeGrafter"/>
</dbReference>
<dbReference type="PANTHER" id="PTHR28221:SF2">
    <property type="entry name" value="RNA POLYMERASE I-SPECIFIC TRANSCRIPTION INITIATION FACTOR RRN6"/>
    <property type="match status" value="1"/>
</dbReference>
<feature type="compositionally biased region" description="Basic and acidic residues" evidence="1">
    <location>
        <begin position="623"/>
        <end position="634"/>
    </location>
</feature>
<dbReference type="Pfam" id="PF20640">
    <property type="entry name" value="Rrn6_HB"/>
    <property type="match status" value="1"/>
</dbReference>
<dbReference type="GO" id="GO:0070860">
    <property type="term" value="C:RNA polymerase I core factor complex"/>
    <property type="evidence" value="ECO:0007669"/>
    <property type="project" value="TreeGrafter"/>
</dbReference>
<feature type="domain" description="RRN6 beta-propeller" evidence="2">
    <location>
        <begin position="87"/>
        <end position="258"/>
    </location>
</feature>
<dbReference type="Proteomes" id="UP001174694">
    <property type="component" value="Unassembled WGS sequence"/>
</dbReference>
<dbReference type="InterPro" id="IPR019350">
    <property type="entry name" value="RNA_pol_I-sp_TIF_RRN6-like"/>
</dbReference>
<accession>A0AA38VHA3</accession>
<gene>
    <name evidence="5" type="ORF">NKR23_g11134</name>
</gene>
<evidence type="ECO:0000313" key="5">
    <source>
        <dbReference type="EMBL" id="KAJ9132640.1"/>
    </source>
</evidence>
<dbReference type="Pfam" id="PF10214">
    <property type="entry name" value="Rrn6_beta-prop"/>
    <property type="match status" value="1"/>
</dbReference>
<evidence type="ECO:0000259" key="3">
    <source>
        <dbReference type="Pfam" id="PF20639"/>
    </source>
</evidence>
<dbReference type="InterPro" id="IPR048537">
    <property type="entry name" value="RRN6_HB"/>
</dbReference>
<dbReference type="Pfam" id="PF20639">
    <property type="entry name" value="Rrn6_K-rich"/>
    <property type="match status" value="1"/>
</dbReference>
<keyword evidence="6" id="KW-1185">Reference proteome</keyword>
<evidence type="ECO:0000313" key="6">
    <source>
        <dbReference type="Proteomes" id="UP001174694"/>
    </source>
</evidence>
<comment type="caution">
    <text evidence="5">The sequence shown here is derived from an EMBL/GenBank/DDBJ whole genome shotgun (WGS) entry which is preliminary data.</text>
</comment>
<dbReference type="PANTHER" id="PTHR28221">
    <property type="entry name" value="RNA POLYMERASE I-SPECIFIC TRANSCRIPTION INITIATION FACTOR RRN6"/>
    <property type="match status" value="1"/>
</dbReference>
<feature type="compositionally biased region" description="Basic residues" evidence="1">
    <location>
        <begin position="731"/>
        <end position="743"/>
    </location>
</feature>
<proteinExistence type="predicted"/>
<reference evidence="5" key="1">
    <citation type="submission" date="2022-07" db="EMBL/GenBank/DDBJ databases">
        <title>Fungi with potential for degradation of polypropylene.</title>
        <authorList>
            <person name="Gostincar C."/>
        </authorList>
    </citation>
    <scope>NUCLEOTIDE SEQUENCE</scope>
    <source>
        <strain evidence="5">EXF-13308</strain>
    </source>
</reference>
<feature type="region of interest" description="Disordered" evidence="1">
    <location>
        <begin position="690"/>
        <end position="821"/>
    </location>
</feature>
<feature type="domain" description="RRN6 helical bundle" evidence="4">
    <location>
        <begin position="416"/>
        <end position="606"/>
    </location>
</feature>
<dbReference type="EMBL" id="JANBVO010000055">
    <property type="protein sequence ID" value="KAJ9132640.1"/>
    <property type="molecule type" value="Genomic_DNA"/>
</dbReference>
<sequence length="821" mass="91009">MTDADSSGQTSGLYKSLSNDVHRVNGIFYGHPGRITYIPSEDVENGLGKLSVTRVTGQTPLFRQLSPFEQWLPSTRAEAPVPTLEKTSQSTVKSGDQGFWCSDGAPILQIKFASRHRKYNQIRWLIVQKATSTTVFEPELRGEPVNDVESRCYLDLGRPNHIAANPIVTITQGATGGDPHCDFSFSPGFDADPPQLAIIDRSGRWTVLHVMRDRFGGSKSARPTIKYTGSLVPAPMKGIGASPPTHRGWYTIHWISQADTGDWEDPGSPSTDFVRLRVNNLPSGLRISPKSSGTLMFQQVVLFWFSLEATVRQPHIHQQTVQVTQVDDTTLPGTLRLECLLPLPAKVTRRRNNSDGLGDELQHAVRFYQFLGLGSDLSLHSSLNAVSADQGHVSGAPDVRFDRLWRQGKRKAYLHRVEDSFVLPDELRREVVPEAEQRPGPGLTQLARIAERSSRSRNLRSFFSRVIRGINDTLNDDESAVGTDKDGHDIIPFQSIREIVERGVEEGQATFVSLLDFIDHIQRPPDFDVAGFDWNSQIDELQGIDSDRVRIVQQSAHSMRLSPADLFEKFSILWSARLPPNALREATERRMQAILQRLAIEISLSGLGLMVNDPAASLYHDELPSPDSLIKREGTPSAQTQNMHKAGLPTPSASPAPAPAPIHPEADNVDYNAQDVDPVIKRLQMYMTIRTLPPPNKPGSRLLSHWPEQRGSDPAEDSFIPGNLKRDRGRDSRRKQRNASKRRQSSERSIRGSSPASGPSTQPLPRIIHSSQIPDNTSQSQPSSLPVQPMSQPVSGLHGVRVTPSRKKSKGKGRKSIGGFR</sequence>
<dbReference type="InterPro" id="IPR048536">
    <property type="entry name" value="Rrn6_K-rich"/>
</dbReference>
<feature type="compositionally biased region" description="Pro residues" evidence="1">
    <location>
        <begin position="652"/>
        <end position="662"/>
    </location>
</feature>
<name>A0AA38VHA3_9PEZI</name>
<dbReference type="GO" id="GO:0042790">
    <property type="term" value="P:nucleolar large rRNA transcription by RNA polymerase I"/>
    <property type="evidence" value="ECO:0007669"/>
    <property type="project" value="TreeGrafter"/>
</dbReference>
<dbReference type="AlphaFoldDB" id="A0AA38VHA3"/>
<feature type="compositionally biased region" description="Basic residues" evidence="1">
    <location>
        <begin position="804"/>
        <end position="815"/>
    </location>
</feature>
<feature type="compositionally biased region" description="Polar residues" evidence="1">
    <location>
        <begin position="751"/>
        <end position="777"/>
    </location>
</feature>
<protein>
    <recommendedName>
        <fullName evidence="7">RNA polymerase I-specific transcription initiation factor RRN6-like protein</fullName>
    </recommendedName>
</protein>
<feature type="compositionally biased region" description="Low complexity" evidence="1">
    <location>
        <begin position="778"/>
        <end position="795"/>
    </location>
</feature>
<feature type="domain" description="RRN6 K-rich C-terminal" evidence="3">
    <location>
        <begin position="700"/>
        <end position="811"/>
    </location>
</feature>
<organism evidence="5 6">
    <name type="scientific">Pleurostoma richardsiae</name>
    <dbReference type="NCBI Taxonomy" id="41990"/>
    <lineage>
        <taxon>Eukaryota</taxon>
        <taxon>Fungi</taxon>
        <taxon>Dikarya</taxon>
        <taxon>Ascomycota</taxon>
        <taxon>Pezizomycotina</taxon>
        <taxon>Sordariomycetes</taxon>
        <taxon>Sordariomycetidae</taxon>
        <taxon>Calosphaeriales</taxon>
        <taxon>Pleurostomataceae</taxon>
        <taxon>Pleurostoma</taxon>
    </lineage>
</organism>
<evidence type="ECO:0000256" key="1">
    <source>
        <dbReference type="SAM" id="MobiDB-lite"/>
    </source>
</evidence>
<evidence type="ECO:0000259" key="2">
    <source>
        <dbReference type="Pfam" id="PF10214"/>
    </source>
</evidence>
<evidence type="ECO:0000259" key="4">
    <source>
        <dbReference type="Pfam" id="PF20640"/>
    </source>
</evidence>